<dbReference type="RefSeq" id="WP_200380098.1">
    <property type="nucleotide sequence ID" value="NZ_NRRU01000132.1"/>
</dbReference>
<dbReference type="Pfam" id="PF06055">
    <property type="entry name" value="ExoD"/>
    <property type="match status" value="1"/>
</dbReference>
<feature type="transmembrane region" description="Helical" evidence="1">
    <location>
        <begin position="36"/>
        <end position="54"/>
    </location>
</feature>
<keyword evidence="1" id="KW-1133">Transmembrane helix</keyword>
<dbReference type="PIRSF" id="PIRSF033239">
    <property type="entry name" value="ExoD"/>
    <property type="match status" value="1"/>
</dbReference>
<name>A0ABS1E3T9_RUBGE</name>
<sequence length="213" mass="22273">MPRITLLTEPQRLPLSAMLAALAADESRERIAVGDLLAALGDRALAALLFVFAFPNVLPMPPGTSAVLGAPLVFLAAQLAFGRAPWLPAVIASRSMTRADFAGLVARVGPWLARAECLLRPRLSLLAAPPMEYAIGLLCLLLALVLVLPVPLGNMLPALAVSLLALGVLERDGVWVLAGFATSVIAAFVVSGVVWAMVKAAVYFVTKVLGFGV</sequence>
<keyword evidence="1" id="KW-0472">Membrane</keyword>
<proteinExistence type="predicted"/>
<accession>A0ABS1E3T9</accession>
<comment type="caution">
    <text evidence="2">The sequence shown here is derived from an EMBL/GenBank/DDBJ whole genome shotgun (WGS) entry which is preliminary data.</text>
</comment>
<dbReference type="InterPro" id="IPR010331">
    <property type="entry name" value="ExoD"/>
</dbReference>
<evidence type="ECO:0000313" key="2">
    <source>
        <dbReference type="EMBL" id="MBK1715562.1"/>
    </source>
</evidence>
<reference evidence="2" key="2">
    <citation type="journal article" date="2020" name="Microorganisms">
        <title>Osmotic Adaptation and Compatible Solute Biosynthesis of Phototrophic Bacteria as Revealed from Genome Analyses.</title>
        <authorList>
            <person name="Imhoff J.F."/>
            <person name="Rahn T."/>
            <person name="Kunzel S."/>
            <person name="Keller A."/>
            <person name="Neulinger S.C."/>
        </authorList>
    </citation>
    <scope>NUCLEOTIDE SEQUENCE</scope>
    <source>
        <strain evidence="2">IM 151</strain>
    </source>
</reference>
<keyword evidence="3" id="KW-1185">Reference proteome</keyword>
<feature type="transmembrane region" description="Helical" evidence="1">
    <location>
        <begin position="173"/>
        <end position="198"/>
    </location>
</feature>
<dbReference type="EMBL" id="NRRU01000132">
    <property type="protein sequence ID" value="MBK1715562.1"/>
    <property type="molecule type" value="Genomic_DNA"/>
</dbReference>
<reference evidence="2" key="1">
    <citation type="submission" date="2017-08" db="EMBL/GenBank/DDBJ databases">
        <authorList>
            <person name="Imhoff J.F."/>
            <person name="Rahn T."/>
            <person name="Kuenzel S."/>
            <person name="Neulinger S.C."/>
        </authorList>
    </citation>
    <scope>NUCLEOTIDE SEQUENCE</scope>
    <source>
        <strain evidence="2">IM 151</strain>
    </source>
</reference>
<gene>
    <name evidence="2" type="ORF">CKO43_22680</name>
</gene>
<feature type="transmembrane region" description="Helical" evidence="1">
    <location>
        <begin position="66"/>
        <end position="86"/>
    </location>
</feature>
<protein>
    <submittedName>
        <fullName evidence="2">ABC transporter permease</fullName>
    </submittedName>
</protein>
<evidence type="ECO:0000313" key="3">
    <source>
        <dbReference type="Proteomes" id="UP001041814"/>
    </source>
</evidence>
<dbReference type="PANTHER" id="PTHR41795:SF1">
    <property type="entry name" value="EXOPOLYSACCHARIDE SYNTHESIS PROTEIN"/>
    <property type="match status" value="1"/>
</dbReference>
<evidence type="ECO:0000256" key="1">
    <source>
        <dbReference type="SAM" id="Phobius"/>
    </source>
</evidence>
<dbReference type="Proteomes" id="UP001041814">
    <property type="component" value="Unassembled WGS sequence"/>
</dbReference>
<organism evidence="2 3">
    <name type="scientific">Rubrivivax gelatinosus</name>
    <name type="common">Rhodocyclus gelatinosus</name>
    <name type="synonym">Rhodopseudomonas gelatinosa</name>
    <dbReference type="NCBI Taxonomy" id="28068"/>
    <lineage>
        <taxon>Bacteria</taxon>
        <taxon>Pseudomonadati</taxon>
        <taxon>Pseudomonadota</taxon>
        <taxon>Betaproteobacteria</taxon>
        <taxon>Burkholderiales</taxon>
        <taxon>Sphaerotilaceae</taxon>
        <taxon>Rubrivivax</taxon>
    </lineage>
</organism>
<dbReference type="PANTHER" id="PTHR41795">
    <property type="entry name" value="EXOPOLYSACCHARIDE SYNTHESIS PROTEIN"/>
    <property type="match status" value="1"/>
</dbReference>
<keyword evidence="1" id="KW-0812">Transmembrane</keyword>
<feature type="transmembrane region" description="Helical" evidence="1">
    <location>
        <begin position="133"/>
        <end position="153"/>
    </location>
</feature>